<reference evidence="2 3" key="1">
    <citation type="submission" date="2019-07" db="EMBL/GenBank/DDBJ databases">
        <title>Chromosome genome assembly for large yellow croaker.</title>
        <authorList>
            <person name="Xiao S."/>
        </authorList>
    </citation>
    <scope>NUCLEOTIDE SEQUENCE [LARGE SCALE GENOMIC DNA]</scope>
    <source>
        <strain evidence="2">JMULYC20181020</strain>
        <tissue evidence="2">Muscle</tissue>
    </source>
</reference>
<sequence length="231" mass="26543">MKGEFDKDDGGWGPVGTWKPFEEQIANVIKAAARVIERKDKEARLMSVREQLEQLVKYKGKKLSDTGPLGAWLWQKEKECAVRRDEAQEKEKKAGRLQKGKWRKEGKDLDQDRRGWSELAVWWQSIERLNKDEGKPSRQHKVRSDSQPTSPPPYAPPSAPLTVGIYPTIQLTEGKLHIDDDPDSDWTVSQQGSDADTLSTKNRPIEYTPQKPEEPETDKDDPFVQRRHTQD</sequence>
<name>A0A6G0JBW8_LARCR</name>
<dbReference type="Proteomes" id="UP000424527">
    <property type="component" value="Unassembled WGS sequence"/>
</dbReference>
<evidence type="ECO:0000313" key="2">
    <source>
        <dbReference type="EMBL" id="KAE8301097.1"/>
    </source>
</evidence>
<dbReference type="AlphaFoldDB" id="A0A6G0JBW8"/>
<proteinExistence type="predicted"/>
<feature type="region of interest" description="Disordered" evidence="1">
    <location>
        <begin position="128"/>
        <end position="231"/>
    </location>
</feature>
<feature type="region of interest" description="Disordered" evidence="1">
    <location>
        <begin position="85"/>
        <end position="112"/>
    </location>
</feature>
<protein>
    <submittedName>
        <fullName evidence="2">Uncharacterized protein</fullName>
    </submittedName>
</protein>
<feature type="compositionally biased region" description="Basic and acidic residues" evidence="1">
    <location>
        <begin position="103"/>
        <end position="112"/>
    </location>
</feature>
<comment type="caution">
    <text evidence="2">The sequence shown here is derived from an EMBL/GenBank/DDBJ whole genome shotgun (WGS) entry which is preliminary data.</text>
</comment>
<feature type="compositionally biased region" description="Polar residues" evidence="1">
    <location>
        <begin position="186"/>
        <end position="202"/>
    </location>
</feature>
<dbReference type="EMBL" id="REGW02000001">
    <property type="protein sequence ID" value="KAE8301097.1"/>
    <property type="molecule type" value="Genomic_DNA"/>
</dbReference>
<keyword evidence="3" id="KW-1185">Reference proteome</keyword>
<evidence type="ECO:0000256" key="1">
    <source>
        <dbReference type="SAM" id="MobiDB-lite"/>
    </source>
</evidence>
<gene>
    <name evidence="2" type="ORF">D5F01_LYC01256</name>
</gene>
<evidence type="ECO:0000313" key="3">
    <source>
        <dbReference type="Proteomes" id="UP000424527"/>
    </source>
</evidence>
<organism evidence="2 3">
    <name type="scientific">Larimichthys crocea</name>
    <name type="common">Large yellow croaker</name>
    <name type="synonym">Pseudosciaena crocea</name>
    <dbReference type="NCBI Taxonomy" id="215358"/>
    <lineage>
        <taxon>Eukaryota</taxon>
        <taxon>Metazoa</taxon>
        <taxon>Chordata</taxon>
        <taxon>Craniata</taxon>
        <taxon>Vertebrata</taxon>
        <taxon>Euteleostomi</taxon>
        <taxon>Actinopterygii</taxon>
        <taxon>Neopterygii</taxon>
        <taxon>Teleostei</taxon>
        <taxon>Neoteleostei</taxon>
        <taxon>Acanthomorphata</taxon>
        <taxon>Eupercaria</taxon>
        <taxon>Sciaenidae</taxon>
        <taxon>Larimichthys</taxon>
    </lineage>
</organism>
<accession>A0A6G0JBW8</accession>
<feature type="compositionally biased region" description="Pro residues" evidence="1">
    <location>
        <begin position="149"/>
        <end position="159"/>
    </location>
</feature>
<feature type="compositionally biased region" description="Basic and acidic residues" evidence="1">
    <location>
        <begin position="85"/>
        <end position="94"/>
    </location>
</feature>
<feature type="compositionally biased region" description="Basic and acidic residues" evidence="1">
    <location>
        <begin position="220"/>
        <end position="231"/>
    </location>
</feature>